<protein>
    <submittedName>
        <fullName evidence="2">Uncharacterized protein</fullName>
    </submittedName>
</protein>
<dbReference type="STRING" id="369401.SAMN05428642_103534"/>
<gene>
    <name evidence="2" type="ORF">SAMN05428642_103534</name>
</gene>
<accession>A0A1K2INU2</accession>
<dbReference type="AlphaFoldDB" id="A0A1K2INU2"/>
<dbReference type="RefSeq" id="WP_143144319.1">
    <property type="nucleotide sequence ID" value="NZ_FPKV01000003.1"/>
</dbReference>
<feature type="chain" id="PRO_5012611389" evidence="1">
    <location>
        <begin position="20"/>
        <end position="245"/>
    </location>
</feature>
<organism evidence="2 3">
    <name type="scientific">Flaviramulus basaltis</name>
    <dbReference type="NCBI Taxonomy" id="369401"/>
    <lineage>
        <taxon>Bacteria</taxon>
        <taxon>Pseudomonadati</taxon>
        <taxon>Bacteroidota</taxon>
        <taxon>Flavobacteriia</taxon>
        <taxon>Flavobacteriales</taxon>
        <taxon>Flavobacteriaceae</taxon>
        <taxon>Flaviramulus</taxon>
    </lineage>
</organism>
<keyword evidence="1" id="KW-0732">Signal</keyword>
<dbReference type="OrthoDB" id="9765957at2"/>
<sequence length="245" mass="26154">MKYLLTFFLFLAFSLSIFAQTPEKMSYQAIIRNSDNALVIDSNVSLKILIRQGSPNGTAVYEENHVVSTNTNGLVTLEIGTGNAVQGNFTNIAWDQEMHFIETQVDPTGGSNYNIVGVSQLLSVPYALHAKSAESITGPIVATPYKAEIIPLTSSRNIISSDINNTIACTTTSTFTIPSGFSAMEVGDTINLEAHNGAVLTVNASTGVTLNYSNSGSAQFNSKAGNVRFGLLRKSGQNAYIISGQ</sequence>
<feature type="signal peptide" evidence="1">
    <location>
        <begin position="1"/>
        <end position="19"/>
    </location>
</feature>
<evidence type="ECO:0000313" key="3">
    <source>
        <dbReference type="Proteomes" id="UP000182544"/>
    </source>
</evidence>
<keyword evidence="3" id="KW-1185">Reference proteome</keyword>
<reference evidence="2 3" key="1">
    <citation type="submission" date="2016-10" db="EMBL/GenBank/DDBJ databases">
        <authorList>
            <person name="de Groot N.N."/>
        </authorList>
    </citation>
    <scope>NUCLEOTIDE SEQUENCE [LARGE SCALE GENOMIC DNA]</scope>
    <source>
        <strain evidence="2 3">DSM 18180</strain>
    </source>
</reference>
<dbReference type="Proteomes" id="UP000182544">
    <property type="component" value="Unassembled WGS sequence"/>
</dbReference>
<name>A0A1K2INU2_9FLAO</name>
<dbReference type="EMBL" id="FPKV01000003">
    <property type="protein sequence ID" value="SFZ94047.1"/>
    <property type="molecule type" value="Genomic_DNA"/>
</dbReference>
<evidence type="ECO:0000313" key="2">
    <source>
        <dbReference type="EMBL" id="SFZ94047.1"/>
    </source>
</evidence>
<evidence type="ECO:0000256" key="1">
    <source>
        <dbReference type="SAM" id="SignalP"/>
    </source>
</evidence>
<proteinExistence type="predicted"/>